<dbReference type="Gramene" id="KJB13002">
    <property type="protein sequence ID" value="KJB13002"/>
    <property type="gene ID" value="B456_002G050400"/>
</dbReference>
<keyword evidence="3 4" id="KW-0964">Secreted</keyword>
<evidence type="ECO:0000256" key="3">
    <source>
        <dbReference type="ARBA" id="ARBA00022525"/>
    </source>
</evidence>
<reference evidence="5 6" key="1">
    <citation type="journal article" date="2012" name="Nature">
        <title>Repeated polyploidization of Gossypium genomes and the evolution of spinnable cotton fibres.</title>
        <authorList>
            <person name="Paterson A.H."/>
            <person name="Wendel J.F."/>
            <person name="Gundlach H."/>
            <person name="Guo H."/>
            <person name="Jenkins J."/>
            <person name="Jin D."/>
            <person name="Llewellyn D."/>
            <person name="Showmaker K.C."/>
            <person name="Shu S."/>
            <person name="Udall J."/>
            <person name="Yoo M.J."/>
            <person name="Byers R."/>
            <person name="Chen W."/>
            <person name="Doron-Faigenboim A."/>
            <person name="Duke M.V."/>
            <person name="Gong L."/>
            <person name="Grimwood J."/>
            <person name="Grover C."/>
            <person name="Grupp K."/>
            <person name="Hu G."/>
            <person name="Lee T.H."/>
            <person name="Li J."/>
            <person name="Lin L."/>
            <person name="Liu T."/>
            <person name="Marler B.S."/>
            <person name="Page J.T."/>
            <person name="Roberts A.W."/>
            <person name="Romanel E."/>
            <person name="Sanders W.S."/>
            <person name="Szadkowski E."/>
            <person name="Tan X."/>
            <person name="Tang H."/>
            <person name="Xu C."/>
            <person name="Wang J."/>
            <person name="Wang Z."/>
            <person name="Zhang D."/>
            <person name="Zhang L."/>
            <person name="Ashrafi H."/>
            <person name="Bedon F."/>
            <person name="Bowers J.E."/>
            <person name="Brubaker C.L."/>
            <person name="Chee P.W."/>
            <person name="Das S."/>
            <person name="Gingle A.R."/>
            <person name="Haigler C.H."/>
            <person name="Harker D."/>
            <person name="Hoffmann L.V."/>
            <person name="Hovav R."/>
            <person name="Jones D.C."/>
            <person name="Lemke C."/>
            <person name="Mansoor S."/>
            <person name="ur Rahman M."/>
            <person name="Rainville L.N."/>
            <person name="Rambani A."/>
            <person name="Reddy U.K."/>
            <person name="Rong J.K."/>
            <person name="Saranga Y."/>
            <person name="Scheffler B.E."/>
            <person name="Scheffler J.A."/>
            <person name="Stelly D.M."/>
            <person name="Triplett B.A."/>
            <person name="Van Deynze A."/>
            <person name="Vaslin M.F."/>
            <person name="Waghmare V.N."/>
            <person name="Walford S.A."/>
            <person name="Wright R.J."/>
            <person name="Zaki E.A."/>
            <person name="Zhang T."/>
            <person name="Dennis E.S."/>
            <person name="Mayer K.F."/>
            <person name="Peterson D.G."/>
            <person name="Rokhsar D.S."/>
            <person name="Wang X."/>
            <person name="Schmutz J."/>
        </authorList>
    </citation>
    <scope>NUCLEOTIDE SEQUENCE [LARGE SCALE GENOMIC DNA]</scope>
</reference>
<dbReference type="OrthoDB" id="935488at2759"/>
<organism evidence="5 6">
    <name type="scientific">Gossypium raimondii</name>
    <name type="common">Peruvian cotton</name>
    <name type="synonym">Gossypium klotzschianum subsp. raimondii</name>
    <dbReference type="NCBI Taxonomy" id="29730"/>
    <lineage>
        <taxon>Eukaryota</taxon>
        <taxon>Viridiplantae</taxon>
        <taxon>Streptophyta</taxon>
        <taxon>Embryophyta</taxon>
        <taxon>Tracheophyta</taxon>
        <taxon>Spermatophyta</taxon>
        <taxon>Magnoliopsida</taxon>
        <taxon>eudicotyledons</taxon>
        <taxon>Gunneridae</taxon>
        <taxon>Pentapetalae</taxon>
        <taxon>rosids</taxon>
        <taxon>malvids</taxon>
        <taxon>Malvales</taxon>
        <taxon>Malvaceae</taxon>
        <taxon>Malvoideae</taxon>
        <taxon>Gossypium</taxon>
    </lineage>
</organism>
<evidence type="ECO:0000256" key="4">
    <source>
        <dbReference type="RuleBase" id="RU363099"/>
    </source>
</evidence>
<dbReference type="InterPro" id="IPR004265">
    <property type="entry name" value="Dirigent"/>
</dbReference>
<keyword evidence="4" id="KW-0052">Apoplast</keyword>
<dbReference type="Pfam" id="PF03018">
    <property type="entry name" value="Dirigent"/>
    <property type="match status" value="1"/>
</dbReference>
<accession>A0A0D2M6Z6</accession>
<dbReference type="GO" id="GO:0048046">
    <property type="term" value="C:apoplast"/>
    <property type="evidence" value="ECO:0007669"/>
    <property type="project" value="UniProtKB-SubCell"/>
</dbReference>
<dbReference type="GO" id="GO:0009699">
    <property type="term" value="P:phenylpropanoid biosynthetic process"/>
    <property type="evidence" value="ECO:0007669"/>
    <property type="project" value="UniProtKB-ARBA"/>
</dbReference>
<dbReference type="Proteomes" id="UP000032304">
    <property type="component" value="Chromosome 2"/>
</dbReference>
<comment type="subcellular location">
    <subcellularLocation>
        <location evidence="4">Secreted</location>
        <location evidence="4">Extracellular space</location>
        <location evidence="4">Apoplast</location>
    </subcellularLocation>
</comment>
<dbReference type="OMA" id="FCLAMAP"/>
<evidence type="ECO:0000256" key="1">
    <source>
        <dbReference type="ARBA" id="ARBA00010746"/>
    </source>
</evidence>
<comment type="function">
    <text evidence="4">Dirigent proteins impart stereoselectivity on the phenoxy radical-coupling reaction, yielding optically active lignans from two molecules of coniferyl alcohol in the biosynthesis of lignans, flavonolignans, and alkaloids and thus plays a central role in plant secondary metabolism.</text>
</comment>
<feature type="signal peptide" evidence="4">
    <location>
        <begin position="1"/>
        <end position="22"/>
    </location>
</feature>
<name>A0A0D2M6Z6_GOSRA</name>
<keyword evidence="6" id="KW-1185">Reference proteome</keyword>
<dbReference type="PANTHER" id="PTHR21495">
    <property type="entry name" value="NUCLEOPORIN-RELATED"/>
    <property type="match status" value="1"/>
</dbReference>
<dbReference type="EMBL" id="CM001741">
    <property type="protein sequence ID" value="KJB13002.1"/>
    <property type="molecule type" value="Genomic_DNA"/>
</dbReference>
<feature type="chain" id="PRO_5008190620" description="Dirigent protein" evidence="4">
    <location>
        <begin position="23"/>
        <end position="191"/>
    </location>
</feature>
<evidence type="ECO:0000313" key="5">
    <source>
        <dbReference type="EMBL" id="KJB13002.1"/>
    </source>
</evidence>
<keyword evidence="4" id="KW-0732">Signal</keyword>
<dbReference type="AlphaFoldDB" id="A0A0D2M6Z6"/>
<dbReference type="InterPro" id="IPR044859">
    <property type="entry name" value="Allene_oxi_cyc_Dirigent"/>
</dbReference>
<gene>
    <name evidence="5" type="ORF">B456_002G050400</name>
</gene>
<evidence type="ECO:0000313" key="6">
    <source>
        <dbReference type="Proteomes" id="UP000032304"/>
    </source>
</evidence>
<dbReference type="Gene3D" id="2.40.480.10">
    <property type="entry name" value="Allene oxide cyclase-like"/>
    <property type="match status" value="1"/>
</dbReference>
<comment type="similarity">
    <text evidence="1 4">Belongs to the plant dirigent protein family.</text>
</comment>
<dbReference type="STRING" id="29730.A0A0D2M6Z6"/>
<sequence length="191" mass="21155">MEKQMIFAWAMIFCLAMAPVYGQYYSRTVKAGPRVEKITHLHFYFHDIRSGSNPTAFLIASPNITQDPPSYGTLYAMDDPLTTEFELTSTLVGNAQGLYLALSRDLTKFSAVFYADFTFTTGRFNGSSFSLFSRFPPTDVVPAPGTIREMAIVGGTGKFRMATGFALLRPTSSSNTVGDANVEFNVTLYHY</sequence>
<protein>
    <recommendedName>
        <fullName evidence="4">Dirigent protein</fullName>
    </recommendedName>
</protein>
<dbReference type="KEGG" id="gra:105787162"/>
<proteinExistence type="inferred from homology"/>
<comment type="subunit">
    <text evidence="2 4">Homodimer.</text>
</comment>
<evidence type="ECO:0000256" key="2">
    <source>
        <dbReference type="ARBA" id="ARBA00011738"/>
    </source>
</evidence>